<evidence type="ECO:0000256" key="2">
    <source>
        <dbReference type="ARBA" id="ARBA00023015"/>
    </source>
</evidence>
<keyword evidence="4" id="KW-0804">Transcription</keyword>
<dbReference type="SUPFAM" id="SSF53850">
    <property type="entry name" value="Periplasmic binding protein-like II"/>
    <property type="match status" value="1"/>
</dbReference>
<name>A0A1C7YYU7_PSESX</name>
<accession>A0A1C7YYU7</accession>
<evidence type="ECO:0000313" key="6">
    <source>
        <dbReference type="EMBL" id="OCR22090.1"/>
    </source>
</evidence>
<evidence type="ECO:0000256" key="3">
    <source>
        <dbReference type="ARBA" id="ARBA00023125"/>
    </source>
</evidence>
<evidence type="ECO:0000259" key="5">
    <source>
        <dbReference type="PROSITE" id="PS50931"/>
    </source>
</evidence>
<dbReference type="PANTHER" id="PTHR30537:SF72">
    <property type="entry name" value="LYSR FAMILY TRANSCRIPTIONAL REGULATOR"/>
    <property type="match status" value="1"/>
</dbReference>
<sequence length="316" mass="35209">MDRFQAMQAFAHVVEQAGFGKASLVMGVATPTISRQVQQLETHLGVALLNRTTRQLSLTPDGLHYYDHCKRILVDVELAEKTLPGTTQTHRGKLRVDISHALASQLILPAINQFIELYPQIQLTIGLDDRVVDLIHDNIDCAIRTGVPQDSQILIARRVASFEWITCATPEYLQKYGTPRQLTDLAAHQAVGYFHPQSGKNIDWVFISNGESVNIRMNNTISVNETLAYVTCGLKSLGLIRVASYLVQEHLRAGRLVSVLDQLSEPSVPVSAVYPIGNRSSITVRAFTDWVGELFAKRAHEEECLQSVQVRRTATR</sequence>
<evidence type="ECO:0000256" key="4">
    <source>
        <dbReference type="ARBA" id="ARBA00023163"/>
    </source>
</evidence>
<dbReference type="GO" id="GO:0003700">
    <property type="term" value="F:DNA-binding transcription factor activity"/>
    <property type="evidence" value="ECO:0007669"/>
    <property type="project" value="InterPro"/>
</dbReference>
<keyword evidence="2" id="KW-0805">Transcription regulation</keyword>
<dbReference type="OrthoDB" id="9786526at2"/>
<keyword evidence="3" id="KW-0238">DNA-binding</keyword>
<dbReference type="PANTHER" id="PTHR30537">
    <property type="entry name" value="HTH-TYPE TRANSCRIPTIONAL REGULATOR"/>
    <property type="match status" value="1"/>
</dbReference>
<dbReference type="InterPro" id="IPR058163">
    <property type="entry name" value="LysR-type_TF_proteobact-type"/>
</dbReference>
<dbReference type="RefSeq" id="WP_065836031.1">
    <property type="nucleotide sequence ID" value="NZ_LGSI01000070.1"/>
</dbReference>
<dbReference type="InterPro" id="IPR036388">
    <property type="entry name" value="WH-like_DNA-bd_sf"/>
</dbReference>
<organism evidence="6 7">
    <name type="scientific">Pseudomonas syringae</name>
    <dbReference type="NCBI Taxonomy" id="317"/>
    <lineage>
        <taxon>Bacteria</taxon>
        <taxon>Pseudomonadati</taxon>
        <taxon>Pseudomonadota</taxon>
        <taxon>Gammaproteobacteria</taxon>
        <taxon>Pseudomonadales</taxon>
        <taxon>Pseudomonadaceae</taxon>
        <taxon>Pseudomonas</taxon>
    </lineage>
</organism>
<dbReference type="GO" id="GO:0043565">
    <property type="term" value="F:sequence-specific DNA binding"/>
    <property type="evidence" value="ECO:0007669"/>
    <property type="project" value="TreeGrafter"/>
</dbReference>
<protein>
    <recommendedName>
        <fullName evidence="5">HTH lysR-type domain-containing protein</fullName>
    </recommendedName>
</protein>
<dbReference type="PROSITE" id="PS50931">
    <property type="entry name" value="HTH_LYSR"/>
    <property type="match status" value="1"/>
</dbReference>
<dbReference type="CDD" id="cd08472">
    <property type="entry name" value="PBP2_CrgA_like_3"/>
    <property type="match status" value="1"/>
</dbReference>
<dbReference type="EMBL" id="LGSI01000070">
    <property type="protein sequence ID" value="OCR22090.1"/>
    <property type="molecule type" value="Genomic_DNA"/>
</dbReference>
<gene>
    <name evidence="6" type="ORF">AFK24_26260</name>
</gene>
<dbReference type="InterPro" id="IPR005119">
    <property type="entry name" value="LysR_subst-bd"/>
</dbReference>
<dbReference type="Gene3D" id="3.40.190.290">
    <property type="match status" value="1"/>
</dbReference>
<dbReference type="InterPro" id="IPR036390">
    <property type="entry name" value="WH_DNA-bd_sf"/>
</dbReference>
<dbReference type="InterPro" id="IPR000847">
    <property type="entry name" value="LysR_HTH_N"/>
</dbReference>
<comment type="similarity">
    <text evidence="1">Belongs to the LysR transcriptional regulatory family.</text>
</comment>
<evidence type="ECO:0000256" key="1">
    <source>
        <dbReference type="ARBA" id="ARBA00009437"/>
    </source>
</evidence>
<reference evidence="6 7" key="1">
    <citation type="submission" date="2015-07" db="EMBL/GenBank/DDBJ databases">
        <title>Draft genome sequence of a diazotrophic, plant growth-promoting rhizobacterium of the Pseudomonas syringae complex.</title>
        <authorList>
            <person name="Patten C.L."/>
            <person name="Jeong H."/>
        </authorList>
    </citation>
    <scope>NUCLEOTIDE SEQUENCE [LARGE SCALE GENOMIC DNA]</scope>
    <source>
        <strain evidence="6 7">GR12-2</strain>
    </source>
</reference>
<dbReference type="FunFam" id="1.10.10.10:FF:000001">
    <property type="entry name" value="LysR family transcriptional regulator"/>
    <property type="match status" value="1"/>
</dbReference>
<dbReference type="Proteomes" id="UP000093104">
    <property type="component" value="Unassembled WGS sequence"/>
</dbReference>
<dbReference type="GO" id="GO:0006351">
    <property type="term" value="P:DNA-templated transcription"/>
    <property type="evidence" value="ECO:0007669"/>
    <property type="project" value="TreeGrafter"/>
</dbReference>
<dbReference type="PATRIC" id="fig|317.243.peg.4493"/>
<dbReference type="Gene3D" id="1.10.10.10">
    <property type="entry name" value="Winged helix-like DNA-binding domain superfamily/Winged helix DNA-binding domain"/>
    <property type="match status" value="1"/>
</dbReference>
<evidence type="ECO:0000313" key="7">
    <source>
        <dbReference type="Proteomes" id="UP000093104"/>
    </source>
</evidence>
<dbReference type="Pfam" id="PF03466">
    <property type="entry name" value="LysR_substrate"/>
    <property type="match status" value="1"/>
</dbReference>
<dbReference type="Pfam" id="PF00126">
    <property type="entry name" value="HTH_1"/>
    <property type="match status" value="1"/>
</dbReference>
<dbReference type="SUPFAM" id="SSF46785">
    <property type="entry name" value="Winged helix' DNA-binding domain"/>
    <property type="match status" value="1"/>
</dbReference>
<dbReference type="AlphaFoldDB" id="A0A1C7YYU7"/>
<comment type="caution">
    <text evidence="6">The sequence shown here is derived from an EMBL/GenBank/DDBJ whole genome shotgun (WGS) entry which is preliminary data.</text>
</comment>
<proteinExistence type="inferred from homology"/>
<feature type="domain" description="HTH lysR-type" evidence="5">
    <location>
        <begin position="1"/>
        <end position="59"/>
    </location>
</feature>